<keyword evidence="3" id="KW-0677">Repeat</keyword>
<feature type="compositionally biased region" description="Basic and acidic residues" evidence="13">
    <location>
        <begin position="561"/>
        <end position="573"/>
    </location>
</feature>
<dbReference type="NCBIfam" id="TIGR02232">
    <property type="entry name" value="myxo_disulf_rpt"/>
    <property type="match status" value="1"/>
</dbReference>
<evidence type="ECO:0000256" key="1">
    <source>
        <dbReference type="ARBA" id="ARBA00008721"/>
    </source>
</evidence>
<evidence type="ECO:0000313" key="15">
    <source>
        <dbReference type="EMBL" id="TKC48537.1"/>
    </source>
</evidence>
<evidence type="ECO:0000256" key="3">
    <source>
        <dbReference type="ARBA" id="ARBA00022737"/>
    </source>
</evidence>
<dbReference type="SMART" id="SM00032">
    <property type="entry name" value="CCP"/>
    <property type="match status" value="4"/>
</dbReference>
<gene>
    <name evidence="15" type="ORF">EI555_015482</name>
</gene>
<dbReference type="Pfam" id="PF00084">
    <property type="entry name" value="Sushi"/>
    <property type="match status" value="2"/>
</dbReference>
<comment type="caution">
    <text evidence="15">The sequence shown here is derived from an EMBL/GenBank/DDBJ whole genome shotgun (WGS) entry which is preliminary data.</text>
</comment>
<dbReference type="FunFam" id="2.10.70.10:FF:000061">
    <property type="entry name" value="Pappalysin 1"/>
    <property type="match status" value="1"/>
</dbReference>
<organism evidence="15 16">
    <name type="scientific">Monodon monoceros</name>
    <name type="common">Narwhal</name>
    <name type="synonym">Ceratodon monodon</name>
    <dbReference type="NCBI Taxonomy" id="40151"/>
    <lineage>
        <taxon>Eukaryota</taxon>
        <taxon>Metazoa</taxon>
        <taxon>Chordata</taxon>
        <taxon>Craniata</taxon>
        <taxon>Vertebrata</taxon>
        <taxon>Euteleostomi</taxon>
        <taxon>Mammalia</taxon>
        <taxon>Eutheria</taxon>
        <taxon>Laurasiatheria</taxon>
        <taxon>Artiodactyla</taxon>
        <taxon>Whippomorpha</taxon>
        <taxon>Cetacea</taxon>
        <taxon>Odontoceti</taxon>
        <taxon>Monodontidae</taxon>
        <taxon>Monodon</taxon>
    </lineage>
</organism>
<feature type="disulfide bond" evidence="12">
    <location>
        <begin position="1187"/>
        <end position="1230"/>
    </location>
</feature>
<dbReference type="FunFam" id="2.10.70.10:FF:000057">
    <property type="entry name" value="Pappalysin 1"/>
    <property type="match status" value="1"/>
</dbReference>
<dbReference type="InterPro" id="IPR000436">
    <property type="entry name" value="Sushi_SCR_CCP_dom"/>
</dbReference>
<evidence type="ECO:0000313" key="16">
    <source>
        <dbReference type="Proteomes" id="UP000308365"/>
    </source>
</evidence>
<dbReference type="Pfam" id="PF25900">
    <property type="entry name" value="PAPPA"/>
    <property type="match status" value="1"/>
</dbReference>
<dbReference type="InterPro" id="IPR058897">
    <property type="entry name" value="PAPPA_SD_C"/>
</dbReference>
<dbReference type="SMART" id="SM00560">
    <property type="entry name" value="LamGL"/>
    <property type="match status" value="1"/>
</dbReference>
<dbReference type="PROSITE" id="PS50923">
    <property type="entry name" value="SUSHI"/>
    <property type="match status" value="2"/>
</dbReference>
<evidence type="ECO:0000256" key="2">
    <source>
        <dbReference type="ARBA" id="ARBA00022729"/>
    </source>
</evidence>
<dbReference type="InterPro" id="IPR008754">
    <property type="entry name" value="Peptidase_M43"/>
</dbReference>
<dbReference type="Proteomes" id="UP000308365">
    <property type="component" value="Unassembled WGS sequence"/>
</dbReference>
<dbReference type="Gene3D" id="2.60.120.200">
    <property type="match status" value="1"/>
</dbReference>
<evidence type="ECO:0000259" key="14">
    <source>
        <dbReference type="PROSITE" id="PS50923"/>
    </source>
</evidence>
<evidence type="ECO:0000256" key="13">
    <source>
        <dbReference type="SAM" id="MobiDB-lite"/>
    </source>
</evidence>
<dbReference type="Gene3D" id="2.10.70.10">
    <property type="entry name" value="Complement Module, domain 1"/>
    <property type="match status" value="4"/>
</dbReference>
<accession>A0A4U1FGC7</accession>
<dbReference type="GO" id="GO:0004222">
    <property type="term" value="F:metalloendopeptidase activity"/>
    <property type="evidence" value="ECO:0007669"/>
    <property type="project" value="TreeGrafter"/>
</dbReference>
<dbReference type="SMART" id="SM00004">
    <property type="entry name" value="NL"/>
    <property type="match status" value="1"/>
</dbReference>
<name>A0A4U1FGC7_MONMO</name>
<dbReference type="InterPro" id="IPR006558">
    <property type="entry name" value="LamG-like"/>
</dbReference>
<dbReference type="EC" id="3.4.24.79" evidence="8"/>
<dbReference type="InterPro" id="IPR024079">
    <property type="entry name" value="MetalloPept_cat_dom_sf"/>
</dbReference>
<evidence type="ECO:0000256" key="8">
    <source>
        <dbReference type="ARBA" id="ARBA00066853"/>
    </source>
</evidence>
<dbReference type="PANTHER" id="PTHR46130">
    <property type="entry name" value="LAMGL DOMAIN-CONTAINING PROTEIN"/>
    <property type="match status" value="1"/>
</dbReference>
<evidence type="ECO:0000256" key="4">
    <source>
        <dbReference type="ARBA" id="ARBA00023157"/>
    </source>
</evidence>
<feature type="domain" description="Sushi" evidence="14">
    <location>
        <begin position="1185"/>
        <end position="1245"/>
    </location>
</feature>
<dbReference type="PANTHER" id="PTHR46130:SF2">
    <property type="entry name" value="PAPPALYSIN-1"/>
    <property type="match status" value="1"/>
</dbReference>
<evidence type="ECO:0000256" key="11">
    <source>
        <dbReference type="ARBA" id="ARBA00077848"/>
    </source>
</evidence>
<keyword evidence="2" id="KW-0732">Signal</keyword>
<keyword evidence="5" id="KW-0325">Glycoprotein</keyword>
<dbReference type="GO" id="GO:0006508">
    <property type="term" value="P:proteolysis"/>
    <property type="evidence" value="ECO:0007669"/>
    <property type="project" value="TreeGrafter"/>
</dbReference>
<dbReference type="SUPFAM" id="SSF55486">
    <property type="entry name" value="Metalloproteases ('zincins'), catalytic domain"/>
    <property type="match status" value="1"/>
</dbReference>
<dbReference type="InterPro" id="IPR013320">
    <property type="entry name" value="ConA-like_dom_sf"/>
</dbReference>
<dbReference type="InterPro" id="IPR011936">
    <property type="entry name" value="Myxo_disulph_rpt"/>
</dbReference>
<comment type="caution">
    <text evidence="12">Lacks conserved residue(s) required for the propagation of feature annotation.</text>
</comment>
<feature type="non-terminal residue" evidence="15">
    <location>
        <position position="1307"/>
    </location>
</feature>
<dbReference type="GO" id="GO:0005615">
    <property type="term" value="C:extracellular space"/>
    <property type="evidence" value="ECO:0007669"/>
    <property type="project" value="TreeGrafter"/>
</dbReference>
<keyword evidence="4 12" id="KW-1015">Disulfide bond</keyword>
<sequence length="1307" mass="145329">MGVGLYDKCSYASRDRGWVVGIHTVSDQGNRDPRYFFSLKTDRARQVTTINAHRSYLPGQWAHLAATYDGRLMKLYVNGAQVATSGEQVGGIFSPLTQKCKVLMLGGSALNHNYRGYVERFSLWKAARTQREVLLDMETRGLHAPLPQLLLQENWDNVKRAWSPMKDGSSPRVEASGARGFLLDTSLEPPLCGQTLCDNPKVISSYNQLPRFRRPKAVRYRVVNLHDDGRENPTVSRQQIDFQHRQLAEAFKHYNISWELEVLEVSNSSLRRRLILANCDISKIGDENCDPECNHTLTGHDGGDCRHLRHPAFTKKQQNGVCDMDCNYERFNFDGGECCDPEITDVTKTCFDPDSPHRHFDIQGGIVLNPSFYGIPGHTHTMIHEIGHSLGLYHIFRGISEIQSCSDPCMETEPSFETGDLCSDTNPAPKHKFCGDPGPGNDTCGFNSFFNTPYSNFMSYADDDCTDSFTPNQVARMHCYLDLVYQSWQPSRKPAPVALAPQIVGHTTDSLMLEWFPPIDGHFFERELGSACDLCLEGRILVQYAFNASSPMPCGPSGHWSPREAEGHPDVEQPCKSSVRTWSPNSAVNPHTVPPACPEPQGCYLELEFHYPLVPESLTIWVTFVSTDWDSSGAVNDIKLLTISGKNISLGPQNVFCDVPLTIKLRDVNEKVFGIQIYTLDEHLEIDAAMLTSVADTPLCLECKPLQYKVVRDPPLQVDVASTLHFNRRFTDMDLNLGSVYQYWVITISGNEESEPSPAATYIHGSGYCGDGIIQKSQGEECDDMNKINGDGCSLFCRQEVSFNCIGPFELKEEIGEDGLEVCRTKVIDLSEGISQHAWYPCTISYPYSQLAQTTFWLRAYFSQPMVAAAVIVHLVTDGTYYGDQKQETISVQLLDTKDQSHDLGLHVLSCRNNPLIIPVVHDLSQPFYHSQAVRVSFSSPLVAISGVALRSFDNFDPVTLSSCQRGETYSSAEQSCVHFACEAADCPKLAVENASLNCSSSDRYHGAQCTVSCWTGYVLQIQRDDELIKSQTGPSVTVTCTEGKWNKQVVCEPVDCGIPDQHHVYAASFSCLEGTTFGSTCSFQCRHPAQLKGNNSLLTCMEDGLWSFPEALCELLCLAPPPVPNADLQTARCRENKHKVGSFCKYKCRPGYHVPGSSRKSKKRAFKTQCTQDGSWQEGACVPVTCDPPPPKFHGLYQCTNGFQFNSECRVKCEDGDATQGHGSNVIHCRKDGTWSGSFHVCQEMQGQCSAPDQLNSNLKLQCPAGYAIGSECATSCLDHNSESIILPVNVTVRDIPHWLNPTRVE</sequence>
<evidence type="ECO:0000256" key="9">
    <source>
        <dbReference type="ARBA" id="ARBA00067550"/>
    </source>
</evidence>
<reference evidence="16" key="1">
    <citation type="journal article" date="2019" name="IScience">
        <title>Narwhal Genome Reveals Long-Term Low Genetic Diversity despite Current Large Abundance Size.</title>
        <authorList>
            <person name="Westbury M.V."/>
            <person name="Petersen B."/>
            <person name="Garde E."/>
            <person name="Heide-Jorgensen M.P."/>
            <person name="Lorenzen E.D."/>
        </authorList>
    </citation>
    <scope>NUCLEOTIDE SEQUENCE [LARGE SCALE GENOMIC DNA]</scope>
</reference>
<protein>
    <recommendedName>
        <fullName evidence="9">Pappalysin-1</fullName>
        <ecNumber evidence="8">3.4.24.79</ecNumber>
    </recommendedName>
    <alternativeName>
        <fullName evidence="10">Insulin-like growth factor-dependent IGF-binding protein 4 protease</fullName>
    </alternativeName>
    <alternativeName>
        <fullName evidence="11">Pregnancy-associated plasma protein A</fullName>
    </alternativeName>
</protein>
<dbReference type="Pfam" id="PF05572">
    <property type="entry name" value="Peptidase_M43"/>
    <property type="match status" value="1"/>
</dbReference>
<dbReference type="SUPFAM" id="SSF57535">
    <property type="entry name" value="Complement control module/SCR domain"/>
    <property type="match status" value="4"/>
</dbReference>
<dbReference type="EMBL" id="RWIC01000157">
    <property type="protein sequence ID" value="TKC48537.1"/>
    <property type="molecule type" value="Genomic_DNA"/>
</dbReference>
<dbReference type="Pfam" id="PF13385">
    <property type="entry name" value="Laminin_G_3"/>
    <property type="match status" value="1"/>
</dbReference>
<evidence type="ECO:0000256" key="5">
    <source>
        <dbReference type="ARBA" id="ARBA00023180"/>
    </source>
</evidence>
<feature type="domain" description="Sushi" evidence="14">
    <location>
        <begin position="1055"/>
        <end position="1116"/>
    </location>
</feature>
<comment type="similarity">
    <text evidence="1">Belongs to the peptidase M43B family.</text>
</comment>
<dbReference type="InterPro" id="IPR043543">
    <property type="entry name" value="PAPPA/PAPPA2"/>
</dbReference>
<dbReference type="CDD" id="cd00033">
    <property type="entry name" value="CCP"/>
    <property type="match status" value="4"/>
</dbReference>
<dbReference type="InterPro" id="IPR000800">
    <property type="entry name" value="Notch_dom"/>
</dbReference>
<keyword evidence="12" id="KW-0768">Sushi</keyword>
<dbReference type="GO" id="GO:0007166">
    <property type="term" value="P:cell surface receptor signaling pathway"/>
    <property type="evidence" value="ECO:0007669"/>
    <property type="project" value="TreeGrafter"/>
</dbReference>
<dbReference type="FunFam" id="2.10.70.10:FF:000068">
    <property type="entry name" value="Pappalysin 1"/>
    <property type="match status" value="1"/>
</dbReference>
<dbReference type="InterPro" id="IPR035976">
    <property type="entry name" value="Sushi/SCR/CCP_sf"/>
</dbReference>
<feature type="region of interest" description="Disordered" evidence="13">
    <location>
        <begin position="557"/>
        <end position="576"/>
    </location>
</feature>
<proteinExistence type="inferred from homology"/>
<dbReference type="SUPFAM" id="SSF49899">
    <property type="entry name" value="Concanavalin A-like lectins/glucanases"/>
    <property type="match status" value="1"/>
</dbReference>
<comment type="catalytic activity">
    <reaction evidence="6">
        <text>Cleavage of the 135-Met-|-Lys-136 bond in insulin-like growth factor binding protein (IGFBP)-4, and the 143-Ser-|-Lys-144 bond in IGFBP-5.</text>
        <dbReference type="EC" id="3.4.24.79"/>
    </reaction>
</comment>
<evidence type="ECO:0000256" key="7">
    <source>
        <dbReference type="ARBA" id="ARBA00065954"/>
    </source>
</evidence>
<evidence type="ECO:0000256" key="6">
    <source>
        <dbReference type="ARBA" id="ARBA00052840"/>
    </source>
</evidence>
<comment type="subunit">
    <text evidence="7">Homodimer; disulfide-linked. In pregnancy serum, predominantly found as a disulfide-linked 2:2 heterotetramer with the proform of PRG2.</text>
</comment>
<dbReference type="Gene3D" id="3.40.390.10">
    <property type="entry name" value="Collagenase (Catalytic Domain)"/>
    <property type="match status" value="1"/>
</dbReference>
<evidence type="ECO:0000256" key="12">
    <source>
        <dbReference type="PROSITE-ProRule" id="PRU00302"/>
    </source>
</evidence>
<evidence type="ECO:0000256" key="10">
    <source>
        <dbReference type="ARBA" id="ARBA00075042"/>
    </source>
</evidence>
<dbReference type="FunFam" id="2.10.70.10:FF:000045">
    <property type="entry name" value="Pappalysin 1"/>
    <property type="match status" value="1"/>
</dbReference>